<evidence type="ECO:0000313" key="1">
    <source>
        <dbReference type="EMBL" id="AZG37014.1"/>
    </source>
</evidence>
<evidence type="ECO:0000313" key="2">
    <source>
        <dbReference type="EMBL" id="RPA34868.1"/>
    </source>
</evidence>
<evidence type="ECO:0000313" key="3">
    <source>
        <dbReference type="Proteomes" id="UP000273778"/>
    </source>
</evidence>
<dbReference type="InterPro" id="IPR027417">
    <property type="entry name" value="P-loop_NTPase"/>
</dbReference>
<dbReference type="Proteomes" id="UP000278855">
    <property type="component" value="Unassembled WGS sequence"/>
</dbReference>
<dbReference type="OrthoDB" id="4770574at2"/>
<dbReference type="Proteomes" id="UP000273778">
    <property type="component" value="Chromosome"/>
</dbReference>
<dbReference type="SUPFAM" id="SSF52540">
    <property type="entry name" value="P-loop containing nucleoside triphosphate hydrolases"/>
    <property type="match status" value="1"/>
</dbReference>
<dbReference type="RefSeq" id="WP_124011957.1">
    <property type="nucleotide sequence ID" value="NZ_CP034073.1"/>
</dbReference>
<gene>
    <name evidence="2" type="ORF">EGC77_04185</name>
    <name evidence="1" type="ORF">EGC80_20515</name>
</gene>
<proteinExistence type="predicted"/>
<dbReference type="KEGG" id="spsr:EGC80_20515"/>
<reference evidence="2" key="3">
    <citation type="submission" date="2018-11" db="EMBL/GenBank/DDBJ databases">
        <authorList>
            <person name="Hwang Y.J."/>
            <person name="Hwang C.Y."/>
        </authorList>
    </citation>
    <scope>NUCLEOTIDE SEQUENCE</scope>
    <source>
        <strain evidence="2">R106</strain>
    </source>
</reference>
<keyword evidence="3" id="KW-1185">Reference proteome</keyword>
<dbReference type="Gene3D" id="3.40.50.300">
    <property type="entry name" value="P-loop containing nucleotide triphosphate hydrolases"/>
    <property type="match status" value="1"/>
</dbReference>
<dbReference type="EMBL" id="CP034073">
    <property type="protein sequence ID" value="AZG37014.1"/>
    <property type="molecule type" value="Genomic_DNA"/>
</dbReference>
<dbReference type="EMBL" id="RKKB01000001">
    <property type="protein sequence ID" value="RPA34868.1"/>
    <property type="molecule type" value="Genomic_DNA"/>
</dbReference>
<reference evidence="4" key="2">
    <citation type="submission" date="2018-11" db="EMBL/GenBank/DDBJ databases">
        <title>Shewanella sp. R106.</title>
        <authorList>
            <person name="Hwang Y.J."/>
            <person name="Hwang C.Y."/>
        </authorList>
    </citation>
    <scope>NUCLEOTIDE SEQUENCE [LARGE SCALE GENOMIC DNA]</scope>
    <source>
        <strain evidence="4">R106</strain>
    </source>
</reference>
<name>A0A3N4ECU4_9GAMM</name>
<organism evidence="2 4">
    <name type="scientific">Shewanella psychromarinicola</name>
    <dbReference type="NCBI Taxonomy" id="2487742"/>
    <lineage>
        <taxon>Bacteria</taxon>
        <taxon>Pseudomonadati</taxon>
        <taxon>Pseudomonadota</taxon>
        <taxon>Gammaproteobacteria</taxon>
        <taxon>Alteromonadales</taxon>
        <taxon>Shewanellaceae</taxon>
        <taxon>Shewanella</taxon>
    </lineage>
</organism>
<reference evidence="1 3" key="1">
    <citation type="submission" date="2018-11" db="EMBL/GenBank/DDBJ databases">
        <title>Shewanella sp. M2.</title>
        <authorList>
            <person name="Hwang Y.J."/>
            <person name="Hwang C.Y."/>
        </authorList>
    </citation>
    <scope>NUCLEOTIDE SEQUENCE [LARGE SCALE GENOMIC DNA]</scope>
    <source>
        <strain evidence="1 3">M2</strain>
    </source>
</reference>
<sequence length="725" mass="83427">MDSLSVRLENCYGIRKLEYDFNLKIEHKNKGVYSIYAPNGFMKSSLARTFDDLANGKSSQDIIFPDRETKVEILADEQAIVPDDILVIKPYEESYSSKQMSLLLVNDTLKEQYESAVKVIETKKSDLEIAIRKLSGISGRKQSALSMLCQDFGRQEKEIYQLIEELCTDTTPHYSDIKYQELFNDKTLTLLKSGTISTELNDYIETYDKLVENSPILSKEFNHQNAHTISKSLNDTGFFSASHTVNLNVNGEKQELNSHAQLQDLINNEQEKVLGDVELSKKFEAVDKKLGGNADTKRFRAYLDDNKGIIPELADYKALQKKLWQSYVASQIEQCKELLETYATNQEIILGITTQANTEKTSWERVVHIFNQRFNVPFKVSVENQEDVILHSAVPSIAFNFDDGREQKRVNEKQLLDVLSQGERRALYLLNILFEIEARKTHPVDVLLIIDDIADSFDYKNKYAIIEYLKELADLEKFNILFLTHNFDFHRTICSRVGIYGEKRLFTTKNTEGIQLAREKYQKDVLKYWKSQLHRDPKCVLACIPFARNLAEYCGNQGCYEKLTALLHLKPETSDIKVIDLQSIYQNIFADKSAVELQNPNQTVYDLLLQESQLIVDTENDSAELEHKIIIAIAIRLLAENYMIIKINNEEFVGSIETNQTAELFNKFVKDHVDEIESIQLLEQVNIITPENIHLNSFMYEPILDMSANQLIKLYNGIKSINEKL</sequence>
<accession>A0A3N4ECU4</accession>
<evidence type="ECO:0008006" key="5">
    <source>
        <dbReference type="Google" id="ProtNLM"/>
    </source>
</evidence>
<dbReference type="AlphaFoldDB" id="A0A3N4ECU4"/>
<evidence type="ECO:0000313" key="4">
    <source>
        <dbReference type="Proteomes" id="UP000278855"/>
    </source>
</evidence>
<protein>
    <recommendedName>
        <fullName evidence="5">Phage infection protein</fullName>
    </recommendedName>
</protein>